<evidence type="ECO:0000313" key="7">
    <source>
        <dbReference type="EMBL" id="MBK0381599.1"/>
    </source>
</evidence>
<name>A0ABS1BFG9_9SPHI</name>
<proteinExistence type="predicted"/>
<sequence>MPSNVIGKTLNQYRFFQNKVVRFFLSAGVAMLVDVTIYFITFNFIFVKDVVMIFGHPNKAHNVSLLISYSCGVIVNFLLTKYAVFANSTLASRRQFIRFSFIAFIGFFANYALLRFFIEIFYIAPTLARIISALSLGFSSYYVHKLFTFKIKPNND</sequence>
<keyword evidence="8" id="KW-1185">Reference proteome</keyword>
<dbReference type="EMBL" id="JAEHFY010000002">
    <property type="protein sequence ID" value="MBK0381599.1"/>
    <property type="molecule type" value="Genomic_DNA"/>
</dbReference>
<dbReference type="Pfam" id="PF04138">
    <property type="entry name" value="GtrA_DPMS_TM"/>
    <property type="match status" value="1"/>
</dbReference>
<evidence type="ECO:0000256" key="3">
    <source>
        <dbReference type="ARBA" id="ARBA00022989"/>
    </source>
</evidence>
<evidence type="ECO:0000256" key="1">
    <source>
        <dbReference type="ARBA" id="ARBA00004141"/>
    </source>
</evidence>
<evidence type="ECO:0000313" key="8">
    <source>
        <dbReference type="Proteomes" id="UP000660024"/>
    </source>
</evidence>
<comment type="caution">
    <text evidence="7">The sequence shown here is derived from an EMBL/GenBank/DDBJ whole genome shotgun (WGS) entry which is preliminary data.</text>
</comment>
<feature type="transmembrane region" description="Helical" evidence="5">
    <location>
        <begin position="66"/>
        <end position="84"/>
    </location>
</feature>
<feature type="transmembrane region" description="Helical" evidence="5">
    <location>
        <begin position="96"/>
        <end position="114"/>
    </location>
</feature>
<organism evidence="7 8">
    <name type="scientific">Pedobacter segetis</name>
    <dbReference type="NCBI Taxonomy" id="2793069"/>
    <lineage>
        <taxon>Bacteria</taxon>
        <taxon>Pseudomonadati</taxon>
        <taxon>Bacteroidota</taxon>
        <taxon>Sphingobacteriia</taxon>
        <taxon>Sphingobacteriales</taxon>
        <taxon>Sphingobacteriaceae</taxon>
        <taxon>Pedobacter</taxon>
    </lineage>
</organism>
<dbReference type="RefSeq" id="WP_200584299.1">
    <property type="nucleotide sequence ID" value="NZ_JAEHFY010000002.1"/>
</dbReference>
<evidence type="ECO:0000259" key="6">
    <source>
        <dbReference type="Pfam" id="PF04138"/>
    </source>
</evidence>
<evidence type="ECO:0000256" key="4">
    <source>
        <dbReference type="ARBA" id="ARBA00023136"/>
    </source>
</evidence>
<dbReference type="Proteomes" id="UP000660024">
    <property type="component" value="Unassembled WGS sequence"/>
</dbReference>
<gene>
    <name evidence="7" type="ORF">I5M32_01380</name>
</gene>
<feature type="domain" description="GtrA/DPMS transmembrane" evidence="6">
    <location>
        <begin position="22"/>
        <end position="149"/>
    </location>
</feature>
<keyword evidence="2 5" id="KW-0812">Transmembrane</keyword>
<evidence type="ECO:0000256" key="2">
    <source>
        <dbReference type="ARBA" id="ARBA00022692"/>
    </source>
</evidence>
<dbReference type="InterPro" id="IPR007267">
    <property type="entry name" value="GtrA_DPMS_TM"/>
</dbReference>
<reference evidence="7 8" key="1">
    <citation type="submission" date="2020-12" db="EMBL/GenBank/DDBJ databases">
        <title>Bacterial novel species Pedobacter sp. SD-b isolated from soil.</title>
        <authorList>
            <person name="Jung H.-Y."/>
        </authorList>
    </citation>
    <scope>NUCLEOTIDE SEQUENCE [LARGE SCALE GENOMIC DNA]</scope>
    <source>
        <strain evidence="7 8">SD-b</strain>
    </source>
</reference>
<comment type="subcellular location">
    <subcellularLocation>
        <location evidence="1">Membrane</location>
        <topology evidence="1">Multi-pass membrane protein</topology>
    </subcellularLocation>
</comment>
<feature type="transmembrane region" description="Helical" evidence="5">
    <location>
        <begin position="120"/>
        <end position="143"/>
    </location>
</feature>
<accession>A0ABS1BFG9</accession>
<keyword evidence="4 5" id="KW-0472">Membrane</keyword>
<feature type="transmembrane region" description="Helical" evidence="5">
    <location>
        <begin position="20"/>
        <end position="46"/>
    </location>
</feature>
<protein>
    <submittedName>
        <fullName evidence="7">GtrA family protein</fullName>
    </submittedName>
</protein>
<keyword evidence="3 5" id="KW-1133">Transmembrane helix</keyword>
<evidence type="ECO:0000256" key="5">
    <source>
        <dbReference type="SAM" id="Phobius"/>
    </source>
</evidence>